<keyword evidence="9" id="KW-1185">Reference proteome</keyword>
<reference evidence="8 9" key="1">
    <citation type="submission" date="2020-02" db="EMBL/GenBank/DDBJ databases">
        <title>Relaxed selection underlies rapid genomic changes in the transitions from sociality to social parasitism in ants.</title>
        <authorList>
            <person name="Bi X."/>
        </authorList>
    </citation>
    <scope>NUCLEOTIDE SEQUENCE [LARGE SCALE GENOMIC DNA]</scope>
    <source>
        <strain evidence="8">BGI-DK2014b</strain>
        <tissue evidence="8">Whole body</tissue>
    </source>
</reference>
<dbReference type="Proteomes" id="UP000670152">
    <property type="component" value="Unassembled WGS sequence"/>
</dbReference>
<keyword evidence="1 6" id="KW-0479">Metal-binding</keyword>
<dbReference type="EMBL" id="JAANIB010001184">
    <property type="protein sequence ID" value="KAG5344254.1"/>
    <property type="molecule type" value="Genomic_DNA"/>
</dbReference>
<comment type="caution">
    <text evidence="8">The sequence shown here is derived from an EMBL/GenBank/DDBJ whole genome shotgun (WGS) entry which is preliminary data.</text>
</comment>
<dbReference type="Gene3D" id="3.30.1370.210">
    <property type="match status" value="1"/>
</dbReference>
<dbReference type="InterPro" id="IPR054429">
    <property type="entry name" value="Znf-CCCH_Muscleblind-like"/>
</dbReference>
<evidence type="ECO:0000256" key="2">
    <source>
        <dbReference type="ARBA" id="ARBA00022737"/>
    </source>
</evidence>
<evidence type="ECO:0000256" key="4">
    <source>
        <dbReference type="ARBA" id="ARBA00022833"/>
    </source>
</evidence>
<feature type="non-terminal residue" evidence="8">
    <location>
        <position position="1"/>
    </location>
</feature>
<feature type="zinc finger region" description="C3H1-type" evidence="6">
    <location>
        <begin position="98"/>
        <end position="124"/>
    </location>
</feature>
<accession>A0A836FBI9</accession>
<organism evidence="8 9">
    <name type="scientific">Acromyrmex heyeri</name>
    <dbReference type="NCBI Taxonomy" id="230685"/>
    <lineage>
        <taxon>Eukaryota</taxon>
        <taxon>Metazoa</taxon>
        <taxon>Ecdysozoa</taxon>
        <taxon>Arthropoda</taxon>
        <taxon>Hexapoda</taxon>
        <taxon>Insecta</taxon>
        <taxon>Pterygota</taxon>
        <taxon>Neoptera</taxon>
        <taxon>Endopterygota</taxon>
        <taxon>Hymenoptera</taxon>
        <taxon>Apocrita</taxon>
        <taxon>Aculeata</taxon>
        <taxon>Formicoidea</taxon>
        <taxon>Formicidae</taxon>
        <taxon>Myrmicinae</taxon>
        <taxon>Acromyrmex</taxon>
    </lineage>
</organism>
<feature type="zinc finger region" description="C3H1-type" evidence="6">
    <location>
        <begin position="131"/>
        <end position="157"/>
    </location>
</feature>
<protein>
    <submittedName>
        <fullName evidence="8">MBNL2 protein</fullName>
    </submittedName>
</protein>
<evidence type="ECO:0000256" key="5">
    <source>
        <dbReference type="ARBA" id="ARBA00038226"/>
    </source>
</evidence>
<dbReference type="OrthoDB" id="6285980at2759"/>
<dbReference type="GO" id="GO:0043484">
    <property type="term" value="P:regulation of RNA splicing"/>
    <property type="evidence" value="ECO:0007669"/>
    <property type="project" value="TreeGrafter"/>
</dbReference>
<dbReference type="GO" id="GO:0005654">
    <property type="term" value="C:nucleoplasm"/>
    <property type="evidence" value="ECO:0007669"/>
    <property type="project" value="TreeGrafter"/>
</dbReference>
<feature type="domain" description="C3H1-type" evidence="7">
    <location>
        <begin position="98"/>
        <end position="124"/>
    </location>
</feature>
<dbReference type="PANTHER" id="PTHR12675">
    <property type="entry name" value="MUSCLEBLIND-LIKE PROTEIN"/>
    <property type="match status" value="1"/>
</dbReference>
<keyword evidence="4 6" id="KW-0862">Zinc</keyword>
<evidence type="ECO:0000313" key="9">
    <source>
        <dbReference type="Proteomes" id="UP000670152"/>
    </source>
</evidence>
<feature type="domain" description="C3H1-type" evidence="7">
    <location>
        <begin position="131"/>
        <end position="157"/>
    </location>
</feature>
<feature type="non-terminal residue" evidence="8">
    <location>
        <position position="173"/>
    </location>
</feature>
<evidence type="ECO:0000256" key="1">
    <source>
        <dbReference type="ARBA" id="ARBA00022723"/>
    </source>
</evidence>
<proteinExistence type="inferred from homology"/>
<dbReference type="PANTHER" id="PTHR12675:SF12">
    <property type="entry name" value="PROTEIN MUSCLEBLIND"/>
    <property type="match status" value="1"/>
</dbReference>
<dbReference type="GO" id="GO:0008270">
    <property type="term" value="F:zinc ion binding"/>
    <property type="evidence" value="ECO:0007669"/>
    <property type="project" value="UniProtKB-KW"/>
</dbReference>
<keyword evidence="2" id="KW-0677">Repeat</keyword>
<dbReference type="AlphaFoldDB" id="A0A836FBI9"/>
<comment type="similarity">
    <text evidence="5">Belongs to the muscleblind family.</text>
</comment>
<dbReference type="Pfam" id="PF22628">
    <property type="entry name" value="zf-CCCH_10"/>
    <property type="match status" value="1"/>
</dbReference>
<evidence type="ECO:0000256" key="6">
    <source>
        <dbReference type="PROSITE-ProRule" id="PRU00723"/>
    </source>
</evidence>
<gene>
    <name evidence="8" type="primary">Mbnl2</name>
    <name evidence="8" type="ORF">G6Z77_0008039</name>
</gene>
<dbReference type="SMART" id="SM00356">
    <property type="entry name" value="ZnF_C3H1"/>
    <property type="match status" value="2"/>
</dbReference>
<sequence>MTRIKYFLELNDKTNSISLSYMYLDAPRTRSTRVSFDLVPSPPNSTDCLPILEKNIPYEHCLVCCMWIALAALATVGAQMVPQNAHCVVYTDSCGQLLDTLPVCQDFNRQVCNRPACKFIHLSDGNVEVIDNRVTVCRDAVKGACMRPQCKYYHIPVALPPAPLMAIASSASP</sequence>
<evidence type="ECO:0000313" key="8">
    <source>
        <dbReference type="EMBL" id="KAG5344254.1"/>
    </source>
</evidence>
<name>A0A836FBI9_9HYME</name>
<dbReference type="GO" id="GO:0005737">
    <property type="term" value="C:cytoplasm"/>
    <property type="evidence" value="ECO:0007669"/>
    <property type="project" value="TreeGrafter"/>
</dbReference>
<dbReference type="InterPro" id="IPR000571">
    <property type="entry name" value="Znf_CCCH"/>
</dbReference>
<dbReference type="GO" id="GO:0003723">
    <property type="term" value="F:RNA binding"/>
    <property type="evidence" value="ECO:0007669"/>
    <property type="project" value="TreeGrafter"/>
</dbReference>
<keyword evidence="3 6" id="KW-0863">Zinc-finger</keyword>
<evidence type="ECO:0000259" key="7">
    <source>
        <dbReference type="PROSITE" id="PS50103"/>
    </source>
</evidence>
<evidence type="ECO:0000256" key="3">
    <source>
        <dbReference type="ARBA" id="ARBA00022771"/>
    </source>
</evidence>
<dbReference type="PROSITE" id="PS50103">
    <property type="entry name" value="ZF_C3H1"/>
    <property type="match status" value="2"/>
</dbReference>